<dbReference type="InterPro" id="IPR003593">
    <property type="entry name" value="AAA+_ATPase"/>
</dbReference>
<keyword evidence="4 7" id="KW-0067">ATP-binding</keyword>
<dbReference type="InterPro" id="IPR050319">
    <property type="entry name" value="ABC_transp_ATP-bind"/>
</dbReference>
<dbReference type="PANTHER" id="PTHR43776">
    <property type="entry name" value="TRANSPORT ATP-BINDING PROTEIN"/>
    <property type="match status" value="1"/>
</dbReference>
<dbReference type="InterPro" id="IPR017871">
    <property type="entry name" value="ABC_transporter-like_CS"/>
</dbReference>
<dbReference type="GO" id="GO:0015833">
    <property type="term" value="P:peptide transport"/>
    <property type="evidence" value="ECO:0007669"/>
    <property type="project" value="InterPro"/>
</dbReference>
<evidence type="ECO:0000256" key="5">
    <source>
        <dbReference type="SAM" id="MobiDB-lite"/>
    </source>
</evidence>
<reference evidence="7 8" key="1">
    <citation type="submission" date="2017-12" db="EMBL/GenBank/DDBJ databases">
        <title>Phylogenetic diversity of female urinary microbiome.</title>
        <authorList>
            <person name="Thomas-White K."/>
            <person name="Wolfe A.J."/>
        </authorList>
    </citation>
    <scope>NUCLEOTIDE SEQUENCE [LARGE SCALE GENOMIC DNA]</scope>
    <source>
        <strain evidence="7 8">UMB0250</strain>
    </source>
</reference>
<gene>
    <name evidence="7" type="ORF">CYJ25_07920</name>
</gene>
<comment type="similarity">
    <text evidence="1">Belongs to the ABC transporter superfamily.</text>
</comment>
<feature type="domain" description="ABC transporter" evidence="6">
    <location>
        <begin position="337"/>
        <end position="630"/>
    </location>
</feature>
<dbReference type="GO" id="GO:0016887">
    <property type="term" value="F:ATP hydrolysis activity"/>
    <property type="evidence" value="ECO:0007669"/>
    <property type="project" value="InterPro"/>
</dbReference>
<dbReference type="Pfam" id="PF00005">
    <property type="entry name" value="ABC_tran"/>
    <property type="match status" value="2"/>
</dbReference>
<dbReference type="InterPro" id="IPR013563">
    <property type="entry name" value="Oligopep_ABC_C"/>
</dbReference>
<sequence length="642" mass="69603">MTTPNEDAIEESINKMVLGEGKADAPQTVSESAAPEEVHPEDANPLLKITDLEVTFTTSTGIVPAVRGANLTIYPGQTVAIVGESGSGKSTTAAAVIGLLPGTGKVTGGSIEFDGEEITNLTTKEWVRLRGSGIGLVPQDPMSNLNPVLRVGTQVKEALVANNVVPKSQTGERVAQLLEEAGLPDAERRAKQYPHEFSGGMRQRVLIAIGMAARPKLLIADEPTSALDVTVQRRILDHLGSLTRELGTAVLFITHDLGLAAERAEQLVVMHRGRIVESGPALEILQHPQHPYTKRLVSAAPSLASARIESAHAHGISVTEEELTGAGKGATSTEEIVRVEHLTREFDIRGSKGEAKKLIAVDDVTFGLRRGTTLAVVGESGSGKSTAANMVLRLLSPTSGKVFFDGKDTSEMSDKELFALRRRLQAVFQNPYGSLDPMFSIFRIIEEPLRVHGYGTMAYAEQEFARAMATGREPEKWISALMEAKNAGRSLTAAEKKEFNPKHLRIERVSELLDMVALPRSAMRRYPNELSGGQRQRVAVARALALNPEVIVLDEAVSALDVLVQNQILYLLNDLQAQLGLSYLFITHDLAVVRQIADDVVVMEKGKLVEQNSTDALFNNPVQDYTRELIEAVPGRQIQLNL</sequence>
<dbReference type="GO" id="GO:0005524">
    <property type="term" value="F:ATP binding"/>
    <property type="evidence" value="ECO:0007669"/>
    <property type="project" value="UniProtKB-KW"/>
</dbReference>
<evidence type="ECO:0000256" key="2">
    <source>
        <dbReference type="ARBA" id="ARBA00022448"/>
    </source>
</evidence>
<feature type="domain" description="ABC transporter" evidence="6">
    <location>
        <begin position="47"/>
        <end position="297"/>
    </location>
</feature>
<feature type="region of interest" description="Disordered" evidence="5">
    <location>
        <begin position="19"/>
        <end position="42"/>
    </location>
</feature>
<dbReference type="OrthoDB" id="3677453at2"/>
<accession>A0A2I1I3R9</accession>
<dbReference type="Proteomes" id="UP000234545">
    <property type="component" value="Unassembled WGS sequence"/>
</dbReference>
<organism evidence="7 8">
    <name type="scientific">Schaalia turicensis</name>
    <dbReference type="NCBI Taxonomy" id="131111"/>
    <lineage>
        <taxon>Bacteria</taxon>
        <taxon>Bacillati</taxon>
        <taxon>Actinomycetota</taxon>
        <taxon>Actinomycetes</taxon>
        <taxon>Actinomycetales</taxon>
        <taxon>Actinomycetaceae</taxon>
        <taxon>Schaalia</taxon>
    </lineage>
</organism>
<dbReference type="InterPro" id="IPR027417">
    <property type="entry name" value="P-loop_NTPase"/>
</dbReference>
<proteinExistence type="inferred from homology"/>
<dbReference type="RefSeq" id="WP_101628630.1">
    <property type="nucleotide sequence ID" value="NZ_PKKJ01000015.1"/>
</dbReference>
<evidence type="ECO:0000256" key="1">
    <source>
        <dbReference type="ARBA" id="ARBA00005417"/>
    </source>
</evidence>
<dbReference type="SUPFAM" id="SSF52540">
    <property type="entry name" value="P-loop containing nucleoside triphosphate hydrolases"/>
    <property type="match status" value="2"/>
</dbReference>
<dbReference type="NCBIfam" id="NF007739">
    <property type="entry name" value="PRK10419.1"/>
    <property type="match status" value="3"/>
</dbReference>
<dbReference type="PANTHER" id="PTHR43776:SF7">
    <property type="entry name" value="D,D-DIPEPTIDE TRANSPORT ATP-BINDING PROTEIN DDPF-RELATED"/>
    <property type="match status" value="1"/>
</dbReference>
<evidence type="ECO:0000313" key="8">
    <source>
        <dbReference type="Proteomes" id="UP000234545"/>
    </source>
</evidence>
<evidence type="ECO:0000256" key="3">
    <source>
        <dbReference type="ARBA" id="ARBA00022741"/>
    </source>
</evidence>
<dbReference type="GO" id="GO:0055085">
    <property type="term" value="P:transmembrane transport"/>
    <property type="evidence" value="ECO:0007669"/>
    <property type="project" value="UniProtKB-ARBA"/>
</dbReference>
<name>A0A2I1I3R9_9ACTO</name>
<comment type="caution">
    <text evidence="7">The sequence shown here is derived from an EMBL/GenBank/DDBJ whole genome shotgun (WGS) entry which is preliminary data.</text>
</comment>
<dbReference type="AlphaFoldDB" id="A0A2I1I3R9"/>
<dbReference type="Gene3D" id="3.40.50.300">
    <property type="entry name" value="P-loop containing nucleotide triphosphate hydrolases"/>
    <property type="match status" value="2"/>
</dbReference>
<dbReference type="PROSITE" id="PS00211">
    <property type="entry name" value="ABC_TRANSPORTER_1"/>
    <property type="match status" value="2"/>
</dbReference>
<evidence type="ECO:0000259" key="6">
    <source>
        <dbReference type="PROSITE" id="PS50893"/>
    </source>
</evidence>
<evidence type="ECO:0000256" key="4">
    <source>
        <dbReference type="ARBA" id="ARBA00022840"/>
    </source>
</evidence>
<evidence type="ECO:0000313" key="7">
    <source>
        <dbReference type="EMBL" id="PKY65770.1"/>
    </source>
</evidence>
<dbReference type="PROSITE" id="PS50893">
    <property type="entry name" value="ABC_TRANSPORTER_2"/>
    <property type="match status" value="2"/>
</dbReference>
<dbReference type="EMBL" id="PKKJ01000015">
    <property type="protein sequence ID" value="PKY65770.1"/>
    <property type="molecule type" value="Genomic_DNA"/>
</dbReference>
<dbReference type="FunFam" id="3.40.50.300:FF:000016">
    <property type="entry name" value="Oligopeptide ABC transporter ATP-binding component"/>
    <property type="match status" value="1"/>
</dbReference>
<protein>
    <submittedName>
        <fullName evidence="7">ABC transporter ATP-binding protein</fullName>
    </submittedName>
</protein>
<dbReference type="SMART" id="SM00382">
    <property type="entry name" value="AAA"/>
    <property type="match status" value="2"/>
</dbReference>
<dbReference type="InterPro" id="IPR003439">
    <property type="entry name" value="ABC_transporter-like_ATP-bd"/>
</dbReference>
<dbReference type="NCBIfam" id="NF008453">
    <property type="entry name" value="PRK11308.1"/>
    <property type="match status" value="3"/>
</dbReference>
<keyword evidence="2" id="KW-0813">Transport</keyword>
<dbReference type="Pfam" id="PF08352">
    <property type="entry name" value="oligo_HPY"/>
    <property type="match status" value="2"/>
</dbReference>
<keyword evidence="3" id="KW-0547">Nucleotide-binding</keyword>
<dbReference type="CDD" id="cd03257">
    <property type="entry name" value="ABC_NikE_OppD_transporters"/>
    <property type="match status" value="2"/>
</dbReference>